<dbReference type="InterPro" id="IPR036322">
    <property type="entry name" value="WD40_repeat_dom_sf"/>
</dbReference>
<dbReference type="Pfam" id="PF00400">
    <property type="entry name" value="WD40"/>
    <property type="match status" value="2"/>
</dbReference>
<keyword evidence="2" id="KW-0677">Repeat</keyword>
<dbReference type="InterPro" id="IPR015943">
    <property type="entry name" value="WD40/YVTN_repeat-like_dom_sf"/>
</dbReference>
<reference evidence="8" key="1">
    <citation type="submission" date="2024-07" db="EMBL/GenBank/DDBJ databases">
        <title>Two chromosome-level genome assemblies of Korean endemic species Abeliophyllum distichum and Forsythia ovata (Oleaceae).</title>
        <authorList>
            <person name="Jang H."/>
        </authorList>
    </citation>
    <scope>NUCLEOTIDE SEQUENCE [LARGE SCALE GENOMIC DNA]</scope>
</reference>
<dbReference type="EMBL" id="JBFOLJ010000016">
    <property type="protein sequence ID" value="KAL2468798.1"/>
    <property type="molecule type" value="Genomic_DNA"/>
</dbReference>
<accession>A0ABD1PXY2</accession>
<dbReference type="InterPro" id="IPR011009">
    <property type="entry name" value="Kinase-like_dom_sf"/>
</dbReference>
<dbReference type="PROSITE" id="PS50011">
    <property type="entry name" value="PROTEIN_KINASE_DOM"/>
    <property type="match status" value="1"/>
</dbReference>
<feature type="domain" description="Protein kinase" evidence="6">
    <location>
        <begin position="208"/>
        <end position="545"/>
    </location>
</feature>
<dbReference type="InterPro" id="IPR001680">
    <property type="entry name" value="WD40_rpt"/>
</dbReference>
<evidence type="ECO:0000256" key="4">
    <source>
        <dbReference type="SAM" id="Coils"/>
    </source>
</evidence>
<protein>
    <recommendedName>
        <fullName evidence="6">Protein kinase domain-containing protein</fullName>
    </recommendedName>
</protein>
<dbReference type="Proteomes" id="UP001604277">
    <property type="component" value="Unassembled WGS sequence"/>
</dbReference>
<name>A0ABD1PXY2_9LAMI</name>
<feature type="repeat" description="WD" evidence="3">
    <location>
        <begin position="818"/>
        <end position="860"/>
    </location>
</feature>
<evidence type="ECO:0000256" key="2">
    <source>
        <dbReference type="ARBA" id="ARBA00022737"/>
    </source>
</evidence>
<dbReference type="PROSITE" id="PS50294">
    <property type="entry name" value="WD_REPEATS_REGION"/>
    <property type="match status" value="1"/>
</dbReference>
<dbReference type="InterPro" id="IPR019775">
    <property type="entry name" value="WD40_repeat_CS"/>
</dbReference>
<dbReference type="PROSITE" id="PS50082">
    <property type="entry name" value="WD_REPEATS_2"/>
    <property type="match status" value="3"/>
</dbReference>
<keyword evidence="4" id="KW-0175">Coiled coil</keyword>
<evidence type="ECO:0000259" key="6">
    <source>
        <dbReference type="PROSITE" id="PS50011"/>
    </source>
</evidence>
<dbReference type="InterPro" id="IPR020472">
    <property type="entry name" value="WD40_PAC1"/>
</dbReference>
<feature type="repeat" description="WD" evidence="3">
    <location>
        <begin position="793"/>
        <end position="817"/>
    </location>
</feature>
<feature type="coiled-coil region" evidence="4">
    <location>
        <begin position="580"/>
        <end position="607"/>
    </location>
</feature>
<evidence type="ECO:0000256" key="3">
    <source>
        <dbReference type="PROSITE-ProRule" id="PRU00221"/>
    </source>
</evidence>
<evidence type="ECO:0000256" key="1">
    <source>
        <dbReference type="ARBA" id="ARBA00022574"/>
    </source>
</evidence>
<gene>
    <name evidence="7" type="ORF">Fot_50374</name>
</gene>
<proteinExistence type="predicted"/>
<feature type="region of interest" description="Disordered" evidence="5">
    <location>
        <begin position="234"/>
        <end position="265"/>
    </location>
</feature>
<keyword evidence="1 3" id="KW-0853">WD repeat</keyword>
<evidence type="ECO:0000256" key="5">
    <source>
        <dbReference type="SAM" id="MobiDB-lite"/>
    </source>
</evidence>
<feature type="repeat" description="WD" evidence="3">
    <location>
        <begin position="904"/>
        <end position="937"/>
    </location>
</feature>
<dbReference type="PANTHER" id="PTHR44218">
    <property type="entry name" value="PROTEIN SPA1-RELATED 2"/>
    <property type="match status" value="1"/>
</dbReference>
<keyword evidence="8" id="KW-1185">Reference proteome</keyword>
<dbReference type="InterPro" id="IPR044630">
    <property type="entry name" value="SPA1/2/3/4"/>
</dbReference>
<dbReference type="SUPFAM" id="SSF56112">
    <property type="entry name" value="Protein kinase-like (PK-like)"/>
    <property type="match status" value="1"/>
</dbReference>
<evidence type="ECO:0000313" key="7">
    <source>
        <dbReference type="EMBL" id="KAL2468798.1"/>
    </source>
</evidence>
<comment type="caution">
    <text evidence="7">The sequence shown here is derived from an EMBL/GenBank/DDBJ whole genome shotgun (WGS) entry which is preliminary data.</text>
</comment>
<dbReference type="Gene3D" id="2.130.10.10">
    <property type="entry name" value="YVTN repeat-like/Quinoprotein amine dehydrogenase"/>
    <property type="match status" value="1"/>
</dbReference>
<dbReference type="PROSITE" id="PS00678">
    <property type="entry name" value="WD_REPEATS_1"/>
    <property type="match status" value="2"/>
</dbReference>
<evidence type="ECO:0000313" key="8">
    <source>
        <dbReference type="Proteomes" id="UP001604277"/>
    </source>
</evidence>
<organism evidence="7 8">
    <name type="scientific">Forsythia ovata</name>
    <dbReference type="NCBI Taxonomy" id="205694"/>
    <lineage>
        <taxon>Eukaryota</taxon>
        <taxon>Viridiplantae</taxon>
        <taxon>Streptophyta</taxon>
        <taxon>Embryophyta</taxon>
        <taxon>Tracheophyta</taxon>
        <taxon>Spermatophyta</taxon>
        <taxon>Magnoliopsida</taxon>
        <taxon>eudicotyledons</taxon>
        <taxon>Gunneridae</taxon>
        <taxon>Pentapetalae</taxon>
        <taxon>asterids</taxon>
        <taxon>lamiids</taxon>
        <taxon>Lamiales</taxon>
        <taxon>Oleaceae</taxon>
        <taxon>Forsythieae</taxon>
        <taxon>Forsythia</taxon>
    </lineage>
</organism>
<sequence length="1086" mass="121427">MEHSTKEIDESDTVTSEELVRIDGNIPTNPIGLEGCSMIASAAFCVSTSSEWLGSSTSAILGSLEGDALNRGEMYLADSVHPSTSLTPVNDEGLLLEELTVKNYDYGSSNSSFVSCSTTREGVNHKGRYLHQLGAHGPNNIIIDRDLISRNKDPLALISREDLQRTSSSYHELKPLSSRQNDKDYSTISSHLTDGHGKKSSSTLPLGYDRSKVLSASSFSQFFSRQSMVSVGKRVPNKSSGVRSEFHTARVGQNKDKETSSSRKASDMMLNLNSLSHQVHSHDNAGKGLELPHFGITLREWLKYGGSEINKSYRLRLFRQIVQIVDIAHSQGFVLLDICPSSFKFLTPDDVKYIGSSMNVVDQDITKKRHFEQEMSPHGKFGIKQQKLCEDKLIRQGPQLISRYGLNDKGSNHIRTGVSDMENSNHPECKVQNNFTREGTSSQGQIGLAFDAAQLEKEWYTCPGELGNIDLQSNIYSLGLLLFELLWHFVSIEAHSAAMLDLRHRILPSNFLSESPKEAAFCFLLLHPEPSSRPTTREILNSEIIYGSEKMTLGADEPSYANKADDIESDLLLYFLVSLKEQKQNKVSKLLENIEFVEADIKKVEGRHAFRKSSDRIDGDDSRQEPFLKDNDSFSRTNLFGAKLTSNISELEDAYFCMRSQVHIPEISAMDRSDKDILRSRVLTQYQEPKMEEKSVDRVGAFFEGICKVARNSKFEVCGTLQNVDILNSSNVICSLSFDHEENYIATAGVSKKIKIFEFSSLLNDSFDVQYPVIEMPNKSKFSCVCWNNYIKSYLASADYDGLVQVWDARTGQGLTQYMEHQKRAWSVDFSQLDPMKFASGSDDCSIRLWSINERDSTGTIWNPANICCVQFSSFSSHLLAFGSADYKISCYDLRHTRIPWCTLTGHGKAVSYVKFLDSDTLISASTDNTLKLWDLKKTSLEGLSPNACSLTFSGHTNEKNFVGLSVLDGYIACGSETNEVYAYYRSLPMPITSHTFGSIDPISGHEINDSNGQFVSSVCWRRKSNMVVAANSSGSIKILRLKMINQPPYLPRNVFLDSLSATPLRYASVLRKEQKKNALPKACSK</sequence>
<feature type="region of interest" description="Disordered" evidence="5">
    <location>
        <begin position="168"/>
        <end position="205"/>
    </location>
</feature>
<dbReference type="PRINTS" id="PR00320">
    <property type="entry name" value="GPROTEINBRPT"/>
</dbReference>
<dbReference type="SMART" id="SM00320">
    <property type="entry name" value="WD40"/>
    <property type="match status" value="7"/>
</dbReference>
<feature type="compositionally biased region" description="Basic and acidic residues" evidence="5">
    <location>
        <begin position="244"/>
        <end position="265"/>
    </location>
</feature>
<dbReference type="PANTHER" id="PTHR44218:SF4">
    <property type="entry name" value="PROTEIN SUPPRESSOR OF PHYA-105 1-LIKE ISOFORM X1"/>
    <property type="match status" value="1"/>
</dbReference>
<dbReference type="InterPro" id="IPR000719">
    <property type="entry name" value="Prot_kinase_dom"/>
</dbReference>
<dbReference type="SUPFAM" id="SSF50978">
    <property type="entry name" value="WD40 repeat-like"/>
    <property type="match status" value="1"/>
</dbReference>
<dbReference type="Gene3D" id="1.10.510.10">
    <property type="entry name" value="Transferase(Phosphotransferase) domain 1"/>
    <property type="match status" value="1"/>
</dbReference>
<dbReference type="AlphaFoldDB" id="A0ABD1PXY2"/>